<evidence type="ECO:0000313" key="2">
    <source>
        <dbReference type="Proteomes" id="UP000178315"/>
    </source>
</evidence>
<reference evidence="1 2" key="1">
    <citation type="journal article" date="2016" name="Nat. Commun.">
        <title>Thousands of microbial genomes shed light on interconnected biogeochemical processes in an aquifer system.</title>
        <authorList>
            <person name="Anantharaman K."/>
            <person name="Brown C.T."/>
            <person name="Hug L.A."/>
            <person name="Sharon I."/>
            <person name="Castelle C.J."/>
            <person name="Probst A.J."/>
            <person name="Thomas B.C."/>
            <person name="Singh A."/>
            <person name="Wilkins M.J."/>
            <person name="Karaoz U."/>
            <person name="Brodie E.L."/>
            <person name="Williams K.H."/>
            <person name="Hubbard S.S."/>
            <person name="Banfield J.F."/>
        </authorList>
    </citation>
    <scope>NUCLEOTIDE SEQUENCE [LARGE SCALE GENOMIC DNA]</scope>
</reference>
<protein>
    <recommendedName>
        <fullName evidence="3">DAHP synthetase I/KDSA domain-containing protein</fullName>
    </recommendedName>
</protein>
<evidence type="ECO:0008006" key="3">
    <source>
        <dbReference type="Google" id="ProtNLM"/>
    </source>
</evidence>
<evidence type="ECO:0000313" key="1">
    <source>
        <dbReference type="EMBL" id="OGY72624.1"/>
    </source>
</evidence>
<dbReference type="AlphaFoldDB" id="A0A1G2A703"/>
<gene>
    <name evidence="1" type="ORF">A3H61_03385</name>
</gene>
<dbReference type="Gene3D" id="3.20.20.70">
    <property type="entry name" value="Aldolase class I"/>
    <property type="match status" value="1"/>
</dbReference>
<comment type="caution">
    <text evidence="1">The sequence shown here is derived from an EMBL/GenBank/DDBJ whole genome shotgun (WGS) entry which is preliminary data.</text>
</comment>
<dbReference type="EMBL" id="MHJU01000027">
    <property type="protein sequence ID" value="OGY72624.1"/>
    <property type="molecule type" value="Genomic_DNA"/>
</dbReference>
<proteinExistence type="predicted"/>
<organism evidence="1 2">
    <name type="scientific">Candidatus Jacksonbacteria bacterium RIFCSPLOWO2_02_FULL_44_20</name>
    <dbReference type="NCBI Taxonomy" id="1798460"/>
    <lineage>
        <taxon>Bacteria</taxon>
        <taxon>Candidatus Jacksoniibacteriota</taxon>
    </lineage>
</organism>
<accession>A0A1G2A703</accession>
<sequence length="311" mass="34715">MNKTCAIIAGPCSVDENNISELYQIANITAKNQKGKIKQAIFGARIVGLKSRTALHQNGVGMGIDYLSVMKNMDILMNGGSSHEFEIPPSVLIAQTFVKDTGMLVASEIMVPMAQLPMYETLIPKGKFMPWNPAVNQLGWPLMEIAKYARRNDWYLGIKNGIWLGEQVKRSEAENFNSATTMEQKWEGLVKYAGSDMREKIILIHRGVDVSEKGDHRNIPVHNLAKRVKQKTGATLYFDPSHAYGPKMKEHIVPEVLKAMNLRALDGSYLYDGILIEVGTSKTDTGQHITLDELKKMVLELALFRNLASPK</sequence>
<name>A0A1G2A703_9BACT</name>
<dbReference type="InterPro" id="IPR013785">
    <property type="entry name" value="Aldolase_TIM"/>
</dbReference>
<dbReference type="SUPFAM" id="SSF51569">
    <property type="entry name" value="Aldolase"/>
    <property type="match status" value="1"/>
</dbReference>
<dbReference type="Proteomes" id="UP000178315">
    <property type="component" value="Unassembled WGS sequence"/>
</dbReference>